<evidence type="ECO:0000256" key="3">
    <source>
        <dbReference type="ARBA" id="ARBA00022989"/>
    </source>
</evidence>
<accession>A0A9P5BVR7</accession>
<evidence type="ECO:0000256" key="6">
    <source>
        <dbReference type="SAM" id="Phobius"/>
    </source>
</evidence>
<dbReference type="PANTHER" id="PTHR15549">
    <property type="entry name" value="PAIRED IMMUNOGLOBULIN-LIKE TYPE 2 RECEPTOR"/>
    <property type="match status" value="1"/>
</dbReference>
<keyword evidence="2 6" id="KW-0812">Transmembrane</keyword>
<feature type="compositionally biased region" description="Polar residues" evidence="5">
    <location>
        <begin position="213"/>
        <end position="228"/>
    </location>
</feature>
<evidence type="ECO:0000256" key="4">
    <source>
        <dbReference type="ARBA" id="ARBA00023136"/>
    </source>
</evidence>
<evidence type="ECO:0008006" key="9">
    <source>
        <dbReference type="Google" id="ProtNLM"/>
    </source>
</evidence>
<comment type="caution">
    <text evidence="7">The sequence shown here is derived from an EMBL/GenBank/DDBJ whole genome shotgun (WGS) entry which is preliminary data.</text>
</comment>
<dbReference type="GO" id="GO:0016020">
    <property type="term" value="C:membrane"/>
    <property type="evidence" value="ECO:0007669"/>
    <property type="project" value="UniProtKB-SubCell"/>
</dbReference>
<dbReference type="OrthoDB" id="5215637at2759"/>
<proteinExistence type="predicted"/>
<evidence type="ECO:0000313" key="8">
    <source>
        <dbReference type="Proteomes" id="UP000758155"/>
    </source>
</evidence>
<keyword evidence="3 6" id="KW-1133">Transmembrane helix</keyword>
<evidence type="ECO:0000256" key="5">
    <source>
        <dbReference type="SAM" id="MobiDB-lite"/>
    </source>
</evidence>
<feature type="region of interest" description="Disordered" evidence="5">
    <location>
        <begin position="213"/>
        <end position="276"/>
    </location>
</feature>
<evidence type="ECO:0000256" key="1">
    <source>
        <dbReference type="ARBA" id="ARBA00004167"/>
    </source>
</evidence>
<feature type="transmembrane region" description="Helical" evidence="6">
    <location>
        <begin position="182"/>
        <end position="204"/>
    </location>
</feature>
<dbReference type="AlphaFoldDB" id="A0A9P5BVR7"/>
<keyword evidence="8" id="KW-1185">Reference proteome</keyword>
<gene>
    <name evidence="7" type="ORF">E8E12_001251</name>
</gene>
<dbReference type="InterPro" id="IPR051694">
    <property type="entry name" value="Immunoregulatory_rcpt-like"/>
</dbReference>
<protein>
    <recommendedName>
        <fullName evidence="9">Mid2 domain-containing protein</fullName>
    </recommendedName>
</protein>
<name>A0A9P5BVR7_9PLEO</name>
<dbReference type="Proteomes" id="UP000758155">
    <property type="component" value="Unassembled WGS sequence"/>
</dbReference>
<sequence length="276" mass="29530">MTAVDAGGHSTCCPVGDLCLTNGMCRHKGDKDSKNWFWRTACTDKTWQDPACPRYCEAIEPTRNTGLLFKCLESESYCCAYVGGSLRDWPKQADTNLTCCTIDDLTFKAPDPVVYATASFSNRVSTQSTSTYSTSTYLSTISQDLTATRADITSSPTGDDAWLGGNAQQQSTTSGLSTGAKIGIGVGIPLGVIGLAAIAALFWLRRRRQARASKNSSELYVPTSSNKGNAPPYHETAMNHQGAAVYRQEAPSPQLAAELPAAVEPTELPPQGKNVT</sequence>
<dbReference type="GO" id="GO:0071944">
    <property type="term" value="C:cell periphery"/>
    <property type="evidence" value="ECO:0007669"/>
    <property type="project" value="UniProtKB-ARBA"/>
</dbReference>
<reference evidence="7" key="1">
    <citation type="submission" date="2019-04" db="EMBL/GenBank/DDBJ databases">
        <title>Sequencing of skin fungus with MAO and IRED activity.</title>
        <authorList>
            <person name="Marsaioli A.J."/>
            <person name="Bonatto J.M.C."/>
            <person name="Reis Junior O."/>
        </authorList>
    </citation>
    <scope>NUCLEOTIDE SEQUENCE</scope>
    <source>
        <strain evidence="7">28M1</strain>
    </source>
</reference>
<evidence type="ECO:0000256" key="2">
    <source>
        <dbReference type="ARBA" id="ARBA00022692"/>
    </source>
</evidence>
<dbReference type="EMBL" id="SWKV01000140">
    <property type="protein sequence ID" value="KAF3031504.1"/>
    <property type="molecule type" value="Genomic_DNA"/>
</dbReference>
<organism evidence="7 8">
    <name type="scientific">Didymella heteroderae</name>
    <dbReference type="NCBI Taxonomy" id="1769908"/>
    <lineage>
        <taxon>Eukaryota</taxon>
        <taxon>Fungi</taxon>
        <taxon>Dikarya</taxon>
        <taxon>Ascomycota</taxon>
        <taxon>Pezizomycotina</taxon>
        <taxon>Dothideomycetes</taxon>
        <taxon>Pleosporomycetidae</taxon>
        <taxon>Pleosporales</taxon>
        <taxon>Pleosporineae</taxon>
        <taxon>Didymellaceae</taxon>
        <taxon>Didymella</taxon>
    </lineage>
</organism>
<evidence type="ECO:0000313" key="7">
    <source>
        <dbReference type="EMBL" id="KAF3031504.1"/>
    </source>
</evidence>
<dbReference type="PANTHER" id="PTHR15549:SF30">
    <property type="entry name" value="MID2 DOMAIN-CONTAINING PROTEIN"/>
    <property type="match status" value="1"/>
</dbReference>
<comment type="subcellular location">
    <subcellularLocation>
        <location evidence="1">Membrane</location>
        <topology evidence="1">Single-pass membrane protein</topology>
    </subcellularLocation>
</comment>
<keyword evidence="4 6" id="KW-0472">Membrane</keyword>